<reference evidence="13 14" key="1">
    <citation type="journal article" date="2014" name="Nat. Commun.">
        <title>Klebsormidium flaccidum genome reveals primary factors for plant terrestrial adaptation.</title>
        <authorList>
            <person name="Hori K."/>
            <person name="Maruyama F."/>
            <person name="Fujisawa T."/>
            <person name="Togashi T."/>
            <person name="Yamamoto N."/>
            <person name="Seo M."/>
            <person name="Sato S."/>
            <person name="Yamada T."/>
            <person name="Mori H."/>
            <person name="Tajima N."/>
            <person name="Moriyama T."/>
            <person name="Ikeuchi M."/>
            <person name="Watanabe M."/>
            <person name="Wada H."/>
            <person name="Kobayashi K."/>
            <person name="Saito M."/>
            <person name="Masuda T."/>
            <person name="Sasaki-Sekimoto Y."/>
            <person name="Mashiguchi K."/>
            <person name="Awai K."/>
            <person name="Shimojima M."/>
            <person name="Masuda S."/>
            <person name="Iwai M."/>
            <person name="Nobusawa T."/>
            <person name="Narise T."/>
            <person name="Kondo S."/>
            <person name="Saito H."/>
            <person name="Sato R."/>
            <person name="Murakawa M."/>
            <person name="Ihara Y."/>
            <person name="Oshima-Yamada Y."/>
            <person name="Ohtaka K."/>
            <person name="Satoh M."/>
            <person name="Sonobe K."/>
            <person name="Ishii M."/>
            <person name="Ohtani R."/>
            <person name="Kanamori-Sato M."/>
            <person name="Honoki R."/>
            <person name="Miyazaki D."/>
            <person name="Mochizuki H."/>
            <person name="Umetsu J."/>
            <person name="Higashi K."/>
            <person name="Shibata D."/>
            <person name="Kamiya Y."/>
            <person name="Sato N."/>
            <person name="Nakamura Y."/>
            <person name="Tabata S."/>
            <person name="Ida S."/>
            <person name="Kurokawa K."/>
            <person name="Ohta H."/>
        </authorList>
    </citation>
    <scope>NUCLEOTIDE SEQUENCE [LARGE SCALE GENOMIC DNA]</scope>
    <source>
        <strain evidence="13 14">NIES-2285</strain>
    </source>
</reference>
<sequence>MGVSPDFVAALGLLANFTGISTTLSPVPTFIRVVKNRSTEKFSCFPYIATLLSSLVWLIYGLVTPGSMAVVTINVFSVTVQGTYCAIFLYYASSAEVLATTRKQLIFVALAAAATAVLAFGVFTDDRRSEVVGSFGDLLSIISVAAPLSVLGLVIRTKSVEYLPLPLCVNNLLNSCAWGTFAIFKDDVYIGAIRSPLTAQNLSQAPNVPGVILGLIQVGLHCIYGAPFSRAKLQQFPPARRNSVSSRAAHKSEKTSLLSPDPEDQLPVSPKMHSPLLGGLERVNSSVLDPGEMERPGIDLSVVTEASPVDHYPDGKRVSYISPADGKYPLLEANGEATHGNRRPSASQQYPVMEKAHLMPEAGHVTPTRGQTGQTAQLRRPSISMQYPLVESAHQMGAGSASRRQSKRLQEEDPEAALLRRTSGGVDNLFVAQPGPHTPVADGRSDSTSWEALVQGQVLIENMSFEPKRDA</sequence>
<feature type="region of interest" description="Disordered" evidence="11">
    <location>
        <begin position="239"/>
        <end position="277"/>
    </location>
</feature>
<evidence type="ECO:0000256" key="6">
    <source>
        <dbReference type="ARBA" id="ARBA00022692"/>
    </source>
</evidence>
<comment type="subcellular location">
    <subcellularLocation>
        <location evidence="1">Cell membrane</location>
        <topology evidence="1">Multi-pass membrane protein</topology>
    </subcellularLocation>
</comment>
<dbReference type="GO" id="GO:0005886">
    <property type="term" value="C:plasma membrane"/>
    <property type="evidence" value="ECO:0007669"/>
    <property type="project" value="UniProtKB-SubCell"/>
</dbReference>
<feature type="transmembrane region" description="Helical" evidence="12">
    <location>
        <begin position="135"/>
        <end position="155"/>
    </location>
</feature>
<feature type="region of interest" description="Disordered" evidence="11">
    <location>
        <begin position="427"/>
        <end position="446"/>
    </location>
</feature>
<keyword evidence="6 12" id="KW-0812">Transmembrane</keyword>
<evidence type="ECO:0000256" key="2">
    <source>
        <dbReference type="ARBA" id="ARBA00007809"/>
    </source>
</evidence>
<comment type="function">
    <text evidence="10">Mediates both low-affinity uptake and efflux of sugar across the plasma membrane.</text>
</comment>
<dbReference type="Gene3D" id="1.20.1280.290">
    <property type="match status" value="2"/>
</dbReference>
<dbReference type="GO" id="GO:0008643">
    <property type="term" value="P:carbohydrate transport"/>
    <property type="evidence" value="ECO:0000318"/>
    <property type="project" value="GO_Central"/>
</dbReference>
<dbReference type="Pfam" id="PF03083">
    <property type="entry name" value="MtN3_slv"/>
    <property type="match status" value="2"/>
</dbReference>
<proteinExistence type="inferred from homology"/>
<dbReference type="PANTHER" id="PTHR10791">
    <property type="entry name" value="RAG1-ACTIVATING PROTEIN 1"/>
    <property type="match status" value="1"/>
</dbReference>
<evidence type="ECO:0000256" key="10">
    <source>
        <dbReference type="ARBA" id="ARBA00037238"/>
    </source>
</evidence>
<keyword evidence="3" id="KW-0813">Transport</keyword>
<name>A0A1Y1I4M7_KLENI</name>
<dbReference type="FunFam" id="1.20.1280.290:FF:000007">
    <property type="entry name" value="Bidirectional sugar transporter SWEET7"/>
    <property type="match status" value="1"/>
</dbReference>
<dbReference type="InterPro" id="IPR004316">
    <property type="entry name" value="SWEET_rpt"/>
</dbReference>
<accession>A0A1Y1I4M7</accession>
<comment type="similarity">
    <text evidence="2">Belongs to the SWEET sugar transporter family.</text>
</comment>
<dbReference type="InterPro" id="IPR047664">
    <property type="entry name" value="SWEET"/>
</dbReference>
<evidence type="ECO:0000256" key="5">
    <source>
        <dbReference type="ARBA" id="ARBA00022597"/>
    </source>
</evidence>
<feature type="transmembrane region" description="Helical" evidence="12">
    <location>
        <begin position="105"/>
        <end position="123"/>
    </location>
</feature>
<dbReference type="OrthoDB" id="409725at2759"/>
<evidence type="ECO:0000256" key="8">
    <source>
        <dbReference type="ARBA" id="ARBA00022989"/>
    </source>
</evidence>
<keyword evidence="4" id="KW-1003">Cell membrane</keyword>
<dbReference type="GO" id="GO:0016020">
    <property type="term" value="C:membrane"/>
    <property type="evidence" value="ECO:0000318"/>
    <property type="project" value="GO_Central"/>
</dbReference>
<dbReference type="PANTHER" id="PTHR10791:SF30">
    <property type="entry name" value="SUGAR TRANSPORTER SWEET1"/>
    <property type="match status" value="1"/>
</dbReference>
<keyword evidence="5" id="KW-0762">Sugar transport</keyword>
<keyword evidence="9 12" id="KW-0472">Membrane</keyword>
<evidence type="ECO:0000256" key="3">
    <source>
        <dbReference type="ARBA" id="ARBA00022448"/>
    </source>
</evidence>
<evidence type="ECO:0000256" key="11">
    <source>
        <dbReference type="SAM" id="MobiDB-lite"/>
    </source>
</evidence>
<evidence type="ECO:0000313" key="14">
    <source>
        <dbReference type="Proteomes" id="UP000054558"/>
    </source>
</evidence>
<dbReference type="AlphaFoldDB" id="A0A1Y1I4M7"/>
<gene>
    <name evidence="13" type="ORF">KFL_001340230</name>
</gene>
<evidence type="ECO:0000256" key="12">
    <source>
        <dbReference type="SAM" id="Phobius"/>
    </source>
</evidence>
<dbReference type="Proteomes" id="UP000054558">
    <property type="component" value="Unassembled WGS sequence"/>
</dbReference>
<keyword evidence="7" id="KW-0677">Repeat</keyword>
<protein>
    <submittedName>
        <fullName evidence="13">RAG1-activating protein-1-related</fullName>
    </submittedName>
</protein>
<evidence type="ECO:0000256" key="9">
    <source>
        <dbReference type="ARBA" id="ARBA00023136"/>
    </source>
</evidence>
<evidence type="ECO:0000256" key="1">
    <source>
        <dbReference type="ARBA" id="ARBA00004651"/>
    </source>
</evidence>
<dbReference type="GO" id="GO:0051119">
    <property type="term" value="F:sugar transmembrane transporter activity"/>
    <property type="evidence" value="ECO:0000318"/>
    <property type="project" value="GO_Central"/>
</dbReference>
<feature type="transmembrane region" description="Helical" evidence="12">
    <location>
        <begin position="69"/>
        <end position="93"/>
    </location>
</feature>
<evidence type="ECO:0000256" key="7">
    <source>
        <dbReference type="ARBA" id="ARBA00022737"/>
    </source>
</evidence>
<keyword evidence="14" id="KW-1185">Reference proteome</keyword>
<dbReference type="EMBL" id="DF237083">
    <property type="protein sequence ID" value="GAQ83068.1"/>
    <property type="molecule type" value="Genomic_DNA"/>
</dbReference>
<organism evidence="13 14">
    <name type="scientific">Klebsormidium nitens</name>
    <name type="common">Green alga</name>
    <name type="synonym">Ulothrix nitens</name>
    <dbReference type="NCBI Taxonomy" id="105231"/>
    <lineage>
        <taxon>Eukaryota</taxon>
        <taxon>Viridiplantae</taxon>
        <taxon>Streptophyta</taxon>
        <taxon>Klebsormidiophyceae</taxon>
        <taxon>Klebsormidiales</taxon>
        <taxon>Klebsormidiaceae</taxon>
        <taxon>Klebsormidium</taxon>
    </lineage>
</organism>
<evidence type="ECO:0000256" key="4">
    <source>
        <dbReference type="ARBA" id="ARBA00022475"/>
    </source>
</evidence>
<evidence type="ECO:0000313" key="13">
    <source>
        <dbReference type="EMBL" id="GAQ83068.1"/>
    </source>
</evidence>
<feature type="transmembrane region" description="Helical" evidence="12">
    <location>
        <begin position="6"/>
        <end position="24"/>
    </location>
</feature>
<feature type="region of interest" description="Disordered" evidence="11">
    <location>
        <begin position="394"/>
        <end position="415"/>
    </location>
</feature>
<feature type="transmembrane region" description="Helical" evidence="12">
    <location>
        <begin position="44"/>
        <end position="63"/>
    </location>
</feature>
<keyword evidence="8 12" id="KW-1133">Transmembrane helix</keyword>